<accession>A0ABY2B5Q2</accession>
<sequence length="114" mass="12097">MVRALEASGQFSDAENMRKLRAAVALLEAGQDLDPHEACSLFSQMLELQGRPPKTSFAVSVIPTRSDPKAVSGQMCSVGTYTSVMTADVNGLDGPLPIDEVAKVAKLAHRRAIG</sequence>
<proteinExistence type="predicted"/>
<dbReference type="EMBL" id="SLWM01000054">
    <property type="protein sequence ID" value="TCO07585.1"/>
    <property type="molecule type" value="Genomic_DNA"/>
</dbReference>
<evidence type="ECO:0000313" key="2">
    <source>
        <dbReference type="Proteomes" id="UP000295818"/>
    </source>
</evidence>
<keyword evidence="2" id="KW-1185">Reference proteome</keyword>
<dbReference type="Proteomes" id="UP000295818">
    <property type="component" value="Unassembled WGS sequence"/>
</dbReference>
<evidence type="ECO:0000313" key="1">
    <source>
        <dbReference type="EMBL" id="TCO07585.1"/>
    </source>
</evidence>
<reference evidence="1 2" key="1">
    <citation type="journal article" date="2015" name="Stand. Genomic Sci.">
        <title>Genomic Encyclopedia of Bacterial and Archaeal Type Strains, Phase III: the genomes of soil and plant-associated and newly described type strains.</title>
        <authorList>
            <person name="Whitman W.B."/>
            <person name="Woyke T."/>
            <person name="Klenk H.P."/>
            <person name="Zhou Y."/>
            <person name="Lilburn T.G."/>
            <person name="Beck B.J."/>
            <person name="De Vos P."/>
            <person name="Vandamme P."/>
            <person name="Eisen J.A."/>
            <person name="Garrity G."/>
            <person name="Hugenholtz P."/>
            <person name="Kyrpides N.C."/>
        </authorList>
    </citation>
    <scope>NUCLEOTIDE SEQUENCE [LARGE SCALE GENOMIC DNA]</scope>
    <source>
        <strain evidence="1 2">VKM Ac-2538</strain>
    </source>
</reference>
<gene>
    <name evidence="1" type="ORF">EV644_1547</name>
</gene>
<name>A0ABY2B5Q2_9ACTN</name>
<comment type="caution">
    <text evidence="1">The sequence shown here is derived from an EMBL/GenBank/DDBJ whole genome shotgun (WGS) entry which is preliminary data.</text>
</comment>
<evidence type="ECO:0008006" key="3">
    <source>
        <dbReference type="Google" id="ProtNLM"/>
    </source>
</evidence>
<protein>
    <recommendedName>
        <fullName evidence="3">ANTAR domain-containing protein</fullName>
    </recommendedName>
</protein>
<organism evidence="1 2">
    <name type="scientific">Kribbella orskensis</name>
    <dbReference type="NCBI Taxonomy" id="2512216"/>
    <lineage>
        <taxon>Bacteria</taxon>
        <taxon>Bacillati</taxon>
        <taxon>Actinomycetota</taxon>
        <taxon>Actinomycetes</taxon>
        <taxon>Propionibacteriales</taxon>
        <taxon>Kribbellaceae</taxon>
        <taxon>Kribbella</taxon>
    </lineage>
</organism>